<dbReference type="Proteomes" id="UP000029781">
    <property type="component" value="Segment"/>
</dbReference>
<dbReference type="Gene3D" id="1.10.510.10">
    <property type="entry name" value="Transferase(Phosphotransferase) domain 1"/>
    <property type="match status" value="1"/>
</dbReference>
<feature type="domain" description="Protein kinase" evidence="2">
    <location>
        <begin position="165"/>
        <end position="486"/>
    </location>
</feature>
<organism evidence="3 4">
    <name type="scientific">Cafeteria roenbergensis virus (strain BV-PW1)</name>
    <name type="common">CroV</name>
    <dbReference type="NCBI Taxonomy" id="693272"/>
    <lineage>
        <taxon>Viruses</taxon>
        <taxon>Varidnaviria</taxon>
        <taxon>Bamfordvirae</taxon>
        <taxon>Nucleocytoviricota</taxon>
        <taxon>Megaviricetes</taxon>
        <taxon>Imitervirales</taxon>
        <taxon>Mimiviridae</taxon>
        <taxon>Aliimimivirinae</taxon>
        <taxon>Rheavirus</taxon>
        <taxon>Rheavirus sinusmexicani</taxon>
    </lineage>
</organism>
<name>E3T4Q3_CROVB</name>
<evidence type="ECO:0000313" key="4">
    <source>
        <dbReference type="Proteomes" id="UP000029781"/>
    </source>
</evidence>
<accession>E3T4Q3</accession>
<evidence type="ECO:0000313" key="3">
    <source>
        <dbReference type="EMBL" id="ADO67166.1"/>
    </source>
</evidence>
<dbReference type="GeneID" id="9887535"/>
<dbReference type="EMBL" id="GU244497">
    <property type="protein sequence ID" value="ADO67166.1"/>
    <property type="molecule type" value="Genomic_DNA"/>
</dbReference>
<reference evidence="3 4" key="1">
    <citation type="journal article" date="2010" name="Proc. Natl. Acad. Sci. U.S.A.">
        <title>Giant virus with a remarkable complement of genes infects marine zooplankton.</title>
        <authorList>
            <person name="Fischer M.G."/>
            <person name="Allen M.J."/>
            <person name="Wilson W.H."/>
            <person name="Suttle C.A."/>
        </authorList>
    </citation>
    <scope>NUCLEOTIDE SEQUENCE [LARGE SCALE GENOMIC DNA]</scope>
    <source>
        <strain evidence="3 4">BV-PW1</strain>
    </source>
</reference>
<feature type="compositionally biased region" description="Low complexity" evidence="1">
    <location>
        <begin position="18"/>
        <end position="28"/>
    </location>
</feature>
<organismHost>
    <name type="scientific">Cafeteria roenbergensis</name>
    <name type="common">Marine flagellate</name>
    <dbReference type="NCBI Taxonomy" id="33653"/>
</organismHost>
<dbReference type="RefSeq" id="YP_003969765.1">
    <property type="nucleotide sequence ID" value="NC_014637.1"/>
</dbReference>
<dbReference type="SUPFAM" id="SSF56112">
    <property type="entry name" value="Protein kinase-like (PK-like)"/>
    <property type="match status" value="1"/>
</dbReference>
<dbReference type="GO" id="GO:0004672">
    <property type="term" value="F:protein kinase activity"/>
    <property type="evidence" value="ECO:0007669"/>
    <property type="project" value="InterPro"/>
</dbReference>
<gene>
    <name evidence="3" type="ORF">crov133</name>
</gene>
<protein>
    <recommendedName>
        <fullName evidence="2">Protein kinase domain-containing protein</fullName>
    </recommendedName>
</protein>
<proteinExistence type="predicted"/>
<dbReference type="GO" id="GO:0005524">
    <property type="term" value="F:ATP binding"/>
    <property type="evidence" value="ECO:0007669"/>
    <property type="project" value="InterPro"/>
</dbReference>
<dbReference type="KEGG" id="vg:9887535"/>
<keyword evidence="4" id="KW-1185">Reference proteome</keyword>
<evidence type="ECO:0000259" key="2">
    <source>
        <dbReference type="PROSITE" id="PS50011"/>
    </source>
</evidence>
<dbReference type="InterPro" id="IPR000719">
    <property type="entry name" value="Prot_kinase_dom"/>
</dbReference>
<dbReference type="PROSITE" id="PS50011">
    <property type="entry name" value="PROTEIN_KINASE_DOM"/>
    <property type="match status" value="1"/>
</dbReference>
<evidence type="ECO:0000256" key="1">
    <source>
        <dbReference type="SAM" id="MobiDB-lite"/>
    </source>
</evidence>
<dbReference type="InterPro" id="IPR011009">
    <property type="entry name" value="Kinase-like_dom_sf"/>
</dbReference>
<feature type="region of interest" description="Disordered" evidence="1">
    <location>
        <begin position="1"/>
        <end position="28"/>
    </location>
</feature>
<sequence>MSGFPSLVSAMHKPTSKPTTTTPTAGAAGPAGAAAAASSVATSTAGAAGAAAAASSVATSTAGAAGAAAASAAGVLPTIYDDGGIELFGYDLDDICKDKLTKENYQEKINKFLEKMGISIDIKKLYNILTSKFKGEVLEDELPRLALYSDYAEIKLKNTDETIIIKNIKKRTEGGYNQIYEGDSNIKNFKKIIIRTVDVKFLQNKLFIENEKILYETIYENLKHIILYIINRCNIGKQYQLVPQPLTMGYNPLTHQIMFIMEKGDYTLKDTLQNTITRIINNEDLSEQKLKIRQLIYSFYKSLSLFNEQLDYFVHGDAKYNNVIIKNDKIMLIDFGFSCFKLYDLIFDSSIKYVYHSLEHTEYNAVQDLCQMLYSFYIILDVHFTNDTNRRKLLTEFNNIINVTGSRFCGYHIFRGWAHFTKDIWKYLYKTNYQNLLWSFEPYISPDKMKIDYEIDKDDSRLYNDFYYTKYLKYKNKYLELSKLYK</sequence>